<keyword evidence="2" id="KW-0812">Transmembrane</keyword>
<keyword evidence="4" id="KW-1185">Reference proteome</keyword>
<dbReference type="OrthoDB" id="5805804at2759"/>
<keyword evidence="2" id="KW-0472">Membrane</keyword>
<dbReference type="FunCoup" id="G0MZP7">
    <property type="interactions" value="1891"/>
</dbReference>
<protein>
    <submittedName>
        <fullName evidence="3">Uncharacterized protein</fullName>
    </submittedName>
</protein>
<gene>
    <name evidence="3" type="ORF">CAEBREN_23932</name>
</gene>
<evidence type="ECO:0000256" key="1">
    <source>
        <dbReference type="SAM" id="MobiDB-lite"/>
    </source>
</evidence>
<dbReference type="Proteomes" id="UP000008068">
    <property type="component" value="Unassembled WGS sequence"/>
</dbReference>
<feature type="transmembrane region" description="Helical" evidence="2">
    <location>
        <begin position="12"/>
        <end position="32"/>
    </location>
</feature>
<reference evidence="4" key="1">
    <citation type="submission" date="2011-07" db="EMBL/GenBank/DDBJ databases">
        <authorList>
            <consortium name="Caenorhabditis brenneri Sequencing and Analysis Consortium"/>
            <person name="Wilson R.K."/>
        </authorList>
    </citation>
    <scope>NUCLEOTIDE SEQUENCE [LARGE SCALE GENOMIC DNA]</scope>
    <source>
        <strain evidence="4">PB2801</strain>
    </source>
</reference>
<accession>G0MZP7</accession>
<feature type="region of interest" description="Disordered" evidence="1">
    <location>
        <begin position="187"/>
        <end position="234"/>
    </location>
</feature>
<evidence type="ECO:0000313" key="4">
    <source>
        <dbReference type="Proteomes" id="UP000008068"/>
    </source>
</evidence>
<dbReference type="InParanoid" id="G0MZP7"/>
<dbReference type="OMA" id="TQYFCAS"/>
<organism evidence="4">
    <name type="scientific">Caenorhabditis brenneri</name>
    <name type="common">Nematode worm</name>
    <dbReference type="NCBI Taxonomy" id="135651"/>
    <lineage>
        <taxon>Eukaryota</taxon>
        <taxon>Metazoa</taxon>
        <taxon>Ecdysozoa</taxon>
        <taxon>Nematoda</taxon>
        <taxon>Chromadorea</taxon>
        <taxon>Rhabditida</taxon>
        <taxon>Rhabditina</taxon>
        <taxon>Rhabditomorpha</taxon>
        <taxon>Rhabditoidea</taxon>
        <taxon>Rhabditidae</taxon>
        <taxon>Peloderinae</taxon>
        <taxon>Caenorhabditis</taxon>
    </lineage>
</organism>
<feature type="transmembrane region" description="Helical" evidence="2">
    <location>
        <begin position="155"/>
        <end position="175"/>
    </location>
</feature>
<evidence type="ECO:0000256" key="2">
    <source>
        <dbReference type="SAM" id="Phobius"/>
    </source>
</evidence>
<dbReference type="EMBL" id="GL379822">
    <property type="protein sequence ID" value="EGT48326.1"/>
    <property type="molecule type" value="Genomic_DNA"/>
</dbReference>
<dbReference type="AlphaFoldDB" id="G0MZP7"/>
<name>G0MZP7_CAEBE</name>
<dbReference type="eggNOG" id="ENOG502THT4">
    <property type="taxonomic scope" value="Eukaryota"/>
</dbReference>
<proteinExistence type="predicted"/>
<dbReference type="HOGENOM" id="CLU_1185992_0_0_1"/>
<sequence>MACSDFQWQFTLFMTCLFTMLTMTNLLSMLPINMQEFEKLPKEVQQDFTEHVRNRLSEYKMRLSAHGMTLPREDLLMHLNPQLCLVKGKQPVTGSWPGDMNQYFCASDHLADWCFRDLRLYQTTEKVFTLSNGKELHVSLSCYRMREFNRYLDDLNMPICIITIALVSIVFHSWWANLNNKIREDLGDESSGSPAAPRASPPPLRRSERVKGLEPVAPRPNLRSRHDNFRNRKY</sequence>
<feature type="compositionally biased region" description="Basic and acidic residues" evidence="1">
    <location>
        <begin position="224"/>
        <end position="234"/>
    </location>
</feature>
<keyword evidence="2" id="KW-1133">Transmembrane helix</keyword>
<evidence type="ECO:0000313" key="3">
    <source>
        <dbReference type="EMBL" id="EGT48326.1"/>
    </source>
</evidence>